<feature type="transmembrane region" description="Helical" evidence="1">
    <location>
        <begin position="7"/>
        <end position="23"/>
    </location>
</feature>
<keyword evidence="1" id="KW-0812">Transmembrane</keyword>
<comment type="caution">
    <text evidence="2">The sequence shown here is derived from an EMBL/GenBank/DDBJ whole genome shotgun (WGS) entry which is preliminary data.</text>
</comment>
<gene>
    <name evidence="2" type="ORF">LMG8286_00423</name>
</gene>
<evidence type="ECO:0000256" key="1">
    <source>
        <dbReference type="SAM" id="Phobius"/>
    </source>
</evidence>
<feature type="transmembrane region" description="Helical" evidence="1">
    <location>
        <begin position="132"/>
        <end position="154"/>
    </location>
</feature>
<keyword evidence="3" id="KW-1185">Reference proteome</keyword>
<evidence type="ECO:0008006" key="4">
    <source>
        <dbReference type="Google" id="ProtNLM"/>
    </source>
</evidence>
<keyword evidence="1" id="KW-0472">Membrane</keyword>
<dbReference type="Proteomes" id="UP000789359">
    <property type="component" value="Unassembled WGS sequence"/>
</dbReference>
<protein>
    <recommendedName>
        <fullName evidence="4">Integral membrane protein</fullName>
    </recommendedName>
</protein>
<accession>A0ABM8Q1A6</accession>
<feature type="transmembrane region" description="Helical" evidence="1">
    <location>
        <begin position="29"/>
        <end position="49"/>
    </location>
</feature>
<dbReference type="RefSeq" id="WP_230056209.1">
    <property type="nucleotide sequence ID" value="NZ_CAJHOE010000001.1"/>
</dbReference>
<evidence type="ECO:0000313" key="3">
    <source>
        <dbReference type="Proteomes" id="UP000789359"/>
    </source>
</evidence>
<organism evidence="2 3">
    <name type="scientific">Campylobacter suis</name>
    <dbReference type="NCBI Taxonomy" id="2790657"/>
    <lineage>
        <taxon>Bacteria</taxon>
        <taxon>Pseudomonadati</taxon>
        <taxon>Campylobacterota</taxon>
        <taxon>Epsilonproteobacteria</taxon>
        <taxon>Campylobacterales</taxon>
        <taxon>Campylobacteraceae</taxon>
        <taxon>Campylobacter</taxon>
    </lineage>
</organism>
<dbReference type="EMBL" id="CAJHOE010000001">
    <property type="protein sequence ID" value="CAD7286590.1"/>
    <property type="molecule type" value="Genomic_DNA"/>
</dbReference>
<proteinExistence type="predicted"/>
<name>A0ABM8Q1A6_9BACT</name>
<sequence>MLKKLSFIYSIFWLFLLCVGLFVSQKFMLSSQVAFFSSLAVVAASFYSYKKSVLSRLDDEEFMQSVKQNDEDDDIQKSDVENFSLKDEKDRLKKQKISLKDMNLTTAFVPYRLMAYALVLLGFLVLQRQESLDIFGFLIGLSGMPFGALMLSLWQEKI</sequence>
<feature type="transmembrane region" description="Helical" evidence="1">
    <location>
        <begin position="104"/>
        <end position="126"/>
    </location>
</feature>
<reference evidence="2 3" key="1">
    <citation type="submission" date="2020-11" db="EMBL/GenBank/DDBJ databases">
        <authorList>
            <person name="Peeters C."/>
        </authorList>
    </citation>
    <scope>NUCLEOTIDE SEQUENCE [LARGE SCALE GENOMIC DNA]</scope>
    <source>
        <strain evidence="2 3">LMG 8286</strain>
    </source>
</reference>
<evidence type="ECO:0000313" key="2">
    <source>
        <dbReference type="EMBL" id="CAD7286590.1"/>
    </source>
</evidence>
<keyword evidence="1" id="KW-1133">Transmembrane helix</keyword>